<comment type="caution">
    <text evidence="2">The sequence shown here is derived from an EMBL/GenBank/DDBJ whole genome shotgun (WGS) entry which is preliminary data.</text>
</comment>
<evidence type="ECO:0000256" key="1">
    <source>
        <dbReference type="SAM" id="MobiDB-lite"/>
    </source>
</evidence>
<name>A0AAD6ZK40_9AGAR</name>
<proteinExistence type="predicted"/>
<reference evidence="2" key="1">
    <citation type="submission" date="2023-03" db="EMBL/GenBank/DDBJ databases">
        <title>Massive genome expansion in bonnet fungi (Mycena s.s.) driven by repeated elements and novel gene families across ecological guilds.</title>
        <authorList>
            <consortium name="Lawrence Berkeley National Laboratory"/>
            <person name="Harder C.B."/>
            <person name="Miyauchi S."/>
            <person name="Viragh M."/>
            <person name="Kuo A."/>
            <person name="Thoen E."/>
            <person name="Andreopoulos B."/>
            <person name="Lu D."/>
            <person name="Skrede I."/>
            <person name="Drula E."/>
            <person name="Henrissat B."/>
            <person name="Morin E."/>
            <person name="Kohler A."/>
            <person name="Barry K."/>
            <person name="LaButti K."/>
            <person name="Morin E."/>
            <person name="Salamov A."/>
            <person name="Lipzen A."/>
            <person name="Mereny Z."/>
            <person name="Hegedus B."/>
            <person name="Baldrian P."/>
            <person name="Stursova M."/>
            <person name="Weitz H."/>
            <person name="Taylor A."/>
            <person name="Grigoriev I.V."/>
            <person name="Nagy L.G."/>
            <person name="Martin F."/>
            <person name="Kauserud H."/>
        </authorList>
    </citation>
    <scope>NUCLEOTIDE SEQUENCE</scope>
    <source>
        <strain evidence="2">CBHHK002</strain>
    </source>
</reference>
<keyword evidence="3" id="KW-1185">Reference proteome</keyword>
<accession>A0AAD6ZK40</accession>
<evidence type="ECO:0000313" key="3">
    <source>
        <dbReference type="Proteomes" id="UP001218218"/>
    </source>
</evidence>
<feature type="region of interest" description="Disordered" evidence="1">
    <location>
        <begin position="1"/>
        <end position="36"/>
    </location>
</feature>
<protein>
    <submittedName>
        <fullName evidence="2">Uncharacterized protein</fullName>
    </submittedName>
</protein>
<feature type="compositionally biased region" description="Low complexity" evidence="1">
    <location>
        <begin position="25"/>
        <end position="36"/>
    </location>
</feature>
<evidence type="ECO:0000313" key="2">
    <source>
        <dbReference type="EMBL" id="KAJ7327415.1"/>
    </source>
</evidence>
<sequence>MTITDHSFSARMTPRSAAMPPPMPSQVRPQPQTQPRAPARAEAFAILANTHLVSFGKSGTTRAFCPYRPLRSPEVSCTPPAPTTACLLDRRRAFSHAPRLPCSHPCPAAHSLPFSRVSPRLTRSSTSPASIRPGVGCLHSRSSPSCLPLRKLRIDGVRAAATRAITAAGVVCVREFGRRQRWGQSRKETRRWCRKPGDR</sequence>
<dbReference type="EMBL" id="JARIHO010000041">
    <property type="protein sequence ID" value="KAJ7327415.1"/>
    <property type="molecule type" value="Genomic_DNA"/>
</dbReference>
<organism evidence="2 3">
    <name type="scientific">Mycena albidolilacea</name>
    <dbReference type="NCBI Taxonomy" id="1033008"/>
    <lineage>
        <taxon>Eukaryota</taxon>
        <taxon>Fungi</taxon>
        <taxon>Dikarya</taxon>
        <taxon>Basidiomycota</taxon>
        <taxon>Agaricomycotina</taxon>
        <taxon>Agaricomycetes</taxon>
        <taxon>Agaricomycetidae</taxon>
        <taxon>Agaricales</taxon>
        <taxon>Marasmiineae</taxon>
        <taxon>Mycenaceae</taxon>
        <taxon>Mycena</taxon>
    </lineage>
</organism>
<feature type="region of interest" description="Disordered" evidence="1">
    <location>
        <begin position="117"/>
        <end position="141"/>
    </location>
</feature>
<dbReference type="AlphaFoldDB" id="A0AAD6ZK40"/>
<gene>
    <name evidence="2" type="ORF">DFH08DRAFT_331766</name>
</gene>
<dbReference type="Proteomes" id="UP001218218">
    <property type="component" value="Unassembled WGS sequence"/>
</dbReference>